<dbReference type="InterPro" id="IPR030689">
    <property type="entry name" value="Cytochrome_b"/>
</dbReference>
<keyword evidence="6 18" id="KW-0679">Respiratory chain</keyword>
<dbReference type="EMBL" id="PP977509">
    <property type="protein sequence ID" value="XCI16344.1"/>
    <property type="molecule type" value="Genomic_DNA"/>
</dbReference>
<evidence type="ECO:0000256" key="7">
    <source>
        <dbReference type="ARBA" id="ARBA00022692"/>
    </source>
</evidence>
<comment type="subcellular location">
    <subcellularLocation>
        <location evidence="2">Mitochondrion inner membrane</location>
        <topology evidence="2">Multi-pass membrane protein</topology>
    </subcellularLocation>
</comment>
<dbReference type="GO" id="GO:0045275">
    <property type="term" value="C:respiratory chain complex III"/>
    <property type="evidence" value="ECO:0007669"/>
    <property type="project" value="InterPro"/>
</dbReference>
<evidence type="ECO:0000256" key="4">
    <source>
        <dbReference type="ARBA" id="ARBA00022448"/>
    </source>
</evidence>
<evidence type="ECO:0000256" key="9">
    <source>
        <dbReference type="ARBA" id="ARBA00022792"/>
    </source>
</evidence>
<dbReference type="GO" id="GO:0046872">
    <property type="term" value="F:metal ion binding"/>
    <property type="evidence" value="ECO:0007669"/>
    <property type="project" value="UniProtKB-UniRule"/>
</dbReference>
<feature type="domain" description="Cytochrome b/b6 C-terminal region profile" evidence="21">
    <location>
        <begin position="181"/>
        <end position="350"/>
    </location>
</feature>
<dbReference type="Pfam" id="PF00033">
    <property type="entry name" value="Cytochrome_B"/>
    <property type="match status" value="1"/>
</dbReference>
<keyword evidence="19" id="KW-0732">Signal</keyword>
<dbReference type="InterPro" id="IPR005797">
    <property type="entry name" value="Cyt_b/b6_N"/>
</dbReference>
<comment type="similarity">
    <text evidence="18">Belongs to the cytochrome b family.</text>
</comment>
<dbReference type="PROSITE" id="PS51003">
    <property type="entry name" value="CYTB_CTER"/>
    <property type="match status" value="1"/>
</dbReference>
<evidence type="ECO:0000256" key="2">
    <source>
        <dbReference type="ARBA" id="ARBA00004448"/>
    </source>
</evidence>
<dbReference type="GO" id="GO:0008121">
    <property type="term" value="F:quinol-cytochrome-c reductase activity"/>
    <property type="evidence" value="ECO:0007669"/>
    <property type="project" value="InterPro"/>
</dbReference>
<keyword evidence="4 18" id="KW-0813">Transport</keyword>
<dbReference type="Gene3D" id="1.20.810.10">
    <property type="entry name" value="Cytochrome Bc1 Complex, Chain C"/>
    <property type="match status" value="1"/>
</dbReference>
<dbReference type="GO" id="GO:0005743">
    <property type="term" value="C:mitochondrial inner membrane"/>
    <property type="evidence" value="ECO:0007669"/>
    <property type="project" value="UniProtKB-SubCell"/>
</dbReference>
<evidence type="ECO:0000256" key="11">
    <source>
        <dbReference type="ARBA" id="ARBA00022989"/>
    </source>
</evidence>
<keyword evidence="12 17" id="KW-0408">Iron</keyword>
<evidence type="ECO:0000313" key="22">
    <source>
        <dbReference type="EMBL" id="XCI16344.1"/>
    </source>
</evidence>
<accession>A0AAU8HNF6</accession>
<dbReference type="Pfam" id="PF00032">
    <property type="entry name" value="Cytochrom_B_C"/>
    <property type="match status" value="1"/>
</dbReference>
<evidence type="ECO:0000256" key="18">
    <source>
        <dbReference type="RuleBase" id="RU362117"/>
    </source>
</evidence>
<dbReference type="PIRSF" id="PIRSF038885">
    <property type="entry name" value="COB"/>
    <property type="match status" value="1"/>
</dbReference>
<comment type="cofactor">
    <cofactor evidence="17">
        <name>heme</name>
        <dbReference type="ChEBI" id="CHEBI:30413"/>
    </cofactor>
    <text evidence="17">Binds 2 heme groups non-covalently.</text>
</comment>
<evidence type="ECO:0000256" key="16">
    <source>
        <dbReference type="PIRSR" id="PIRSR038885-1"/>
    </source>
</evidence>
<feature type="binding site" description="axial binding residue" evidence="17">
    <location>
        <position position="68"/>
    </location>
    <ligand>
        <name>heme b</name>
        <dbReference type="ChEBI" id="CHEBI:60344"/>
        <label>b566</label>
    </ligand>
    <ligandPart>
        <name>Fe</name>
        <dbReference type="ChEBI" id="CHEBI:18248"/>
    </ligandPart>
</feature>
<feature type="transmembrane region" description="Helical" evidence="18">
    <location>
        <begin position="149"/>
        <end position="170"/>
    </location>
</feature>
<evidence type="ECO:0000256" key="8">
    <source>
        <dbReference type="ARBA" id="ARBA00022723"/>
    </source>
</evidence>
<protein>
    <recommendedName>
        <fullName evidence="3 18">Cytochrome b</fullName>
    </recommendedName>
</protein>
<dbReference type="InterPro" id="IPR005798">
    <property type="entry name" value="Cyt_b/b6_C"/>
</dbReference>
<dbReference type="SUPFAM" id="SSF81342">
    <property type="entry name" value="Transmembrane di-heme cytochromes"/>
    <property type="match status" value="1"/>
</dbReference>
<keyword evidence="8 17" id="KW-0479">Metal-binding</keyword>
<evidence type="ECO:0000259" key="20">
    <source>
        <dbReference type="PROSITE" id="PS51002"/>
    </source>
</evidence>
<evidence type="ECO:0000256" key="17">
    <source>
        <dbReference type="PIRSR" id="PIRSR038885-2"/>
    </source>
</evidence>
<keyword evidence="11 18" id="KW-1133">Transmembrane helix</keyword>
<keyword evidence="15 18" id="KW-0472">Membrane</keyword>
<feature type="binding site" description="axial binding residue" evidence="17">
    <location>
        <position position="153"/>
    </location>
    <ligand>
        <name>heme b</name>
        <dbReference type="ChEBI" id="CHEBI:60344"/>
        <label>b562</label>
    </ligand>
    <ligandPart>
        <name>Fe</name>
        <dbReference type="ChEBI" id="CHEBI:18248"/>
    </ligandPart>
</feature>
<feature type="transmembrane region" description="Helical" evidence="18">
    <location>
        <begin position="48"/>
        <end position="67"/>
    </location>
</feature>
<feature type="binding site" description="axial binding residue" evidence="17">
    <location>
        <position position="54"/>
    </location>
    <ligand>
        <name>heme b</name>
        <dbReference type="ChEBI" id="CHEBI:60344"/>
        <label>b562</label>
    </ligand>
    <ligandPart>
        <name>Fe</name>
        <dbReference type="ChEBI" id="CHEBI:18248"/>
    </ligandPart>
</feature>
<evidence type="ECO:0000256" key="10">
    <source>
        <dbReference type="ARBA" id="ARBA00022982"/>
    </source>
</evidence>
<comment type="function">
    <text evidence="1 18">Component of the ubiquinol-cytochrome c reductase complex (complex III or cytochrome b-c1 complex) that is part of the mitochondrial respiratory chain. The b-c1 complex mediates electron transfer from ubiquinol to cytochrome c. Contributes to the generation of a proton gradient across the mitochondrial membrane that is then used for ATP synthesis.</text>
</comment>
<evidence type="ECO:0000256" key="3">
    <source>
        <dbReference type="ARBA" id="ARBA00013531"/>
    </source>
</evidence>
<dbReference type="InterPro" id="IPR027387">
    <property type="entry name" value="Cytb/b6-like_sf"/>
</dbReference>
<reference evidence="22" key="1">
    <citation type="submission" date="2024-06" db="EMBL/GenBank/DDBJ databases">
        <title>Genomic investigations of benthic invertebrates from the Clarion-Clipperton fields of polymetallic nodules.</title>
        <authorList>
            <person name="Gastineau R."/>
            <person name="Dabek P."/>
            <person name="Mianowicz K."/>
            <person name="Otis C."/>
            <person name="Stoyanova V."/>
            <person name="Krawcewicz A."/>
            <person name="Abramowski T."/>
        </authorList>
    </citation>
    <scope>NUCLEOTIDE SEQUENCE</scope>
</reference>
<feature type="transmembrane region" description="Helical" evidence="18">
    <location>
        <begin position="79"/>
        <end position="103"/>
    </location>
</feature>
<keyword evidence="9" id="KW-0999">Mitochondrion inner membrane</keyword>
<feature type="signal peptide" evidence="19">
    <location>
        <begin position="1"/>
        <end position="19"/>
    </location>
</feature>
<dbReference type="InterPro" id="IPR016174">
    <property type="entry name" value="Di-haem_cyt_TM"/>
</dbReference>
<dbReference type="InterPro" id="IPR048259">
    <property type="entry name" value="Cytochrome_b_N_euk/bac"/>
</dbReference>
<dbReference type="PROSITE" id="PS51002">
    <property type="entry name" value="CYTB_NTER"/>
    <property type="match status" value="1"/>
</dbReference>
<dbReference type="InterPro" id="IPR048260">
    <property type="entry name" value="Cytochrome_b_C_euk/bac"/>
</dbReference>
<sequence>MWNFGSLLGLSMAIQIASGLFLSMHYIPEAASAFSSIDHLMRDVNNGWIIRTVHANGASWAFLCLYAHTGRGIYYGSFLFVKTWSIGITLFLLVMMTAFLGYVLPWGQMSFWGATVITNLFSAIPYIGKTLVLWMWGGFAVDTATLTRFYAIHFIAPFIILAATGVHLLFLHETSSGNPLGLRADTDMVSFHPFFTFKDLLGALIFIMTLLLISTLYPFLLSDPDNFIKANPLSTPVHIMPEWYFLWAYAILRSIPNKLGGVTAMASAIIILAILPLIHCAKLRPLSFYPVNQILFWFFITNVILLTWIGSKPVEPPYEAIGLSLTATYFGLLLASPPTQVIWEKLALSH</sequence>
<dbReference type="GO" id="GO:0006122">
    <property type="term" value="P:mitochondrial electron transport, ubiquinol to cytochrome c"/>
    <property type="evidence" value="ECO:0007669"/>
    <property type="project" value="TreeGrafter"/>
</dbReference>
<feature type="binding site" evidence="16">
    <location>
        <position position="172"/>
    </location>
    <ligand>
        <name>a ubiquinone</name>
        <dbReference type="ChEBI" id="CHEBI:16389"/>
    </ligand>
</feature>
<feature type="chain" id="PRO_5044009203" description="Cytochrome b" evidence="19">
    <location>
        <begin position="20"/>
        <end position="350"/>
    </location>
</feature>
<keyword evidence="10 18" id="KW-0249">Electron transport</keyword>
<feature type="domain" description="Cytochrome b/b6 N-terminal region profile" evidence="20">
    <location>
        <begin position="1"/>
        <end position="180"/>
    </location>
</feature>
<evidence type="ECO:0000256" key="1">
    <source>
        <dbReference type="ARBA" id="ARBA00002566"/>
    </source>
</evidence>
<keyword evidence="14 18" id="KW-0496">Mitochondrion</keyword>
<dbReference type="CDD" id="cd00290">
    <property type="entry name" value="cytochrome_b_C"/>
    <property type="match status" value="1"/>
</dbReference>
<evidence type="ECO:0000256" key="12">
    <source>
        <dbReference type="ARBA" id="ARBA00023004"/>
    </source>
</evidence>
<evidence type="ECO:0000256" key="5">
    <source>
        <dbReference type="ARBA" id="ARBA00022617"/>
    </source>
</evidence>
<dbReference type="PANTHER" id="PTHR19271">
    <property type="entry name" value="CYTOCHROME B"/>
    <property type="match status" value="1"/>
</dbReference>
<dbReference type="SUPFAM" id="SSF81648">
    <property type="entry name" value="a domain/subunit of cytochrome bc1 complex (Ubiquinol-cytochrome c reductase)"/>
    <property type="match status" value="1"/>
</dbReference>
<dbReference type="PANTHER" id="PTHR19271:SF16">
    <property type="entry name" value="CYTOCHROME B"/>
    <property type="match status" value="1"/>
</dbReference>
<evidence type="ECO:0000256" key="13">
    <source>
        <dbReference type="ARBA" id="ARBA00023075"/>
    </source>
</evidence>
<dbReference type="GO" id="GO:0016491">
    <property type="term" value="F:oxidoreductase activity"/>
    <property type="evidence" value="ECO:0007669"/>
    <property type="project" value="UniProtKB-UniRule"/>
</dbReference>
<name>A0AAU8HNF6_9BILA</name>
<dbReference type="AlphaFoldDB" id="A0AAU8HNF6"/>
<feature type="transmembrane region" description="Helical" evidence="18">
    <location>
        <begin position="317"/>
        <end position="335"/>
    </location>
</feature>
<comment type="cofactor">
    <cofactor evidence="18">
        <name>heme b</name>
        <dbReference type="ChEBI" id="CHEBI:60344"/>
    </cofactor>
    <text evidence="18">Binds 2 heme groups non-covalently.</text>
</comment>
<evidence type="ECO:0000256" key="19">
    <source>
        <dbReference type="SAM" id="SignalP"/>
    </source>
</evidence>
<feature type="binding site" description="axial binding residue" evidence="17">
    <location>
        <position position="167"/>
    </location>
    <ligand>
        <name>heme b</name>
        <dbReference type="ChEBI" id="CHEBI:60344"/>
        <label>b566</label>
    </ligand>
    <ligandPart>
        <name>Fe</name>
        <dbReference type="ChEBI" id="CHEBI:18248"/>
    </ligandPart>
</feature>
<dbReference type="CDD" id="cd00284">
    <property type="entry name" value="Cytochrome_b_N"/>
    <property type="match status" value="1"/>
</dbReference>
<feature type="transmembrane region" description="Helical" evidence="18">
    <location>
        <begin position="264"/>
        <end position="282"/>
    </location>
</feature>
<evidence type="ECO:0000256" key="6">
    <source>
        <dbReference type="ARBA" id="ARBA00022660"/>
    </source>
</evidence>
<evidence type="ECO:0000256" key="15">
    <source>
        <dbReference type="ARBA" id="ARBA00023136"/>
    </source>
</evidence>
<keyword evidence="5 17" id="KW-0349">Heme</keyword>
<feature type="transmembrane region" description="Helical" evidence="18">
    <location>
        <begin position="200"/>
        <end position="221"/>
    </location>
</feature>
<evidence type="ECO:0000256" key="14">
    <source>
        <dbReference type="ARBA" id="ARBA00023128"/>
    </source>
</evidence>
<dbReference type="InterPro" id="IPR036150">
    <property type="entry name" value="Cyt_b/b6_C_sf"/>
</dbReference>
<organism evidence="22">
    <name type="scientific">Brachiopoda sp</name>
    <dbReference type="NCBI Taxonomy" id="3230945"/>
    <lineage>
        <taxon>Eukaryota</taxon>
        <taxon>Metazoa</taxon>
        <taxon>Spiralia</taxon>
        <taxon>Lophotrochozoa</taxon>
        <taxon>Brachiopoda</taxon>
    </lineage>
</organism>
<gene>
    <name evidence="22" type="primary">CYTB</name>
</gene>
<feature type="transmembrane region" description="Helical" evidence="18">
    <location>
        <begin position="109"/>
        <end position="128"/>
    </location>
</feature>
<feature type="transmembrane region" description="Helical" evidence="18">
    <location>
        <begin position="294"/>
        <end position="311"/>
    </location>
</feature>
<keyword evidence="13" id="KW-0830">Ubiquinone</keyword>
<evidence type="ECO:0000259" key="21">
    <source>
        <dbReference type="PROSITE" id="PS51003"/>
    </source>
</evidence>
<keyword evidence="7 18" id="KW-0812">Transmembrane</keyword>
<proteinExistence type="inferred from homology"/>
<geneLocation type="mitochondrion" evidence="22"/>